<dbReference type="Proteomes" id="UP000615026">
    <property type="component" value="Unassembled WGS sequence"/>
</dbReference>
<proteinExistence type="predicted"/>
<dbReference type="Gene3D" id="3.40.190.10">
    <property type="entry name" value="Periplasmic binding protein-like II"/>
    <property type="match status" value="1"/>
</dbReference>
<organism evidence="2 3">
    <name type="scientific">Leptolyngbya cf. ectocarpi LEGE 11479</name>
    <dbReference type="NCBI Taxonomy" id="1828722"/>
    <lineage>
        <taxon>Bacteria</taxon>
        <taxon>Bacillati</taxon>
        <taxon>Cyanobacteriota</taxon>
        <taxon>Cyanophyceae</taxon>
        <taxon>Leptolyngbyales</taxon>
        <taxon>Leptolyngbyaceae</taxon>
        <taxon>Leptolyngbya group</taxon>
        <taxon>Leptolyngbya</taxon>
    </lineage>
</organism>
<keyword evidence="3" id="KW-1185">Reference proteome</keyword>
<dbReference type="SUPFAM" id="SSF53850">
    <property type="entry name" value="Periplasmic binding protein-like II"/>
    <property type="match status" value="1"/>
</dbReference>
<comment type="caution">
    <text evidence="2">The sequence shown here is derived from an EMBL/GenBank/DDBJ whole genome shotgun (WGS) entry which is preliminary data.</text>
</comment>
<accession>A0A928X3P6</accession>
<dbReference type="EMBL" id="JADEXP010000072">
    <property type="protein sequence ID" value="MBE9067024.1"/>
    <property type="molecule type" value="Genomic_DNA"/>
</dbReference>
<evidence type="ECO:0000313" key="3">
    <source>
        <dbReference type="Proteomes" id="UP000615026"/>
    </source>
</evidence>
<feature type="signal peptide" evidence="1">
    <location>
        <begin position="1"/>
        <end position="24"/>
    </location>
</feature>
<dbReference type="AlphaFoldDB" id="A0A928X3P6"/>
<protein>
    <recommendedName>
        <fullName evidence="4">PBP domain-containing protein</fullName>
    </recommendedName>
</protein>
<gene>
    <name evidence="2" type="ORF">IQ260_10185</name>
</gene>
<feature type="chain" id="PRO_5037175021" description="PBP domain-containing protein" evidence="1">
    <location>
        <begin position="25"/>
        <end position="109"/>
    </location>
</feature>
<evidence type="ECO:0000313" key="2">
    <source>
        <dbReference type="EMBL" id="MBE9067024.1"/>
    </source>
</evidence>
<name>A0A928X3P6_LEPEC</name>
<sequence length="109" mass="11725">MYKSVIRIIFAKSLLLLLCGCTDLSPPPAPVETTSTIKIGGSAETYQVLKILTAAYQDQTIDVEFDFFPPSQTSGGIQGIKSNVIDIGGVSRIPTLQETGNQITYFPLA</sequence>
<evidence type="ECO:0008006" key="4">
    <source>
        <dbReference type="Google" id="ProtNLM"/>
    </source>
</evidence>
<evidence type="ECO:0000256" key="1">
    <source>
        <dbReference type="SAM" id="SignalP"/>
    </source>
</evidence>
<reference evidence="2" key="1">
    <citation type="submission" date="2020-10" db="EMBL/GenBank/DDBJ databases">
        <authorList>
            <person name="Castelo-Branco R."/>
            <person name="Eusebio N."/>
            <person name="Adriana R."/>
            <person name="Vieira A."/>
            <person name="Brugerolle De Fraissinette N."/>
            <person name="Rezende De Castro R."/>
            <person name="Schneider M.P."/>
            <person name="Vasconcelos V."/>
            <person name="Leao P.N."/>
        </authorList>
    </citation>
    <scope>NUCLEOTIDE SEQUENCE</scope>
    <source>
        <strain evidence="2">LEGE 11479</strain>
    </source>
</reference>
<keyword evidence="1" id="KW-0732">Signal</keyword>